<reference evidence="1 2" key="2">
    <citation type="submission" date="2019-05" db="EMBL/GenBank/DDBJ databases">
        <title>Glycomyces buryatensis sp. nov.</title>
        <authorList>
            <person name="Nikitina E."/>
        </authorList>
    </citation>
    <scope>NUCLEOTIDE SEQUENCE [LARGE SCALE GENOMIC DNA]</scope>
    <source>
        <strain evidence="1 2">18</strain>
    </source>
</reference>
<organism evidence="1 2">
    <name type="scientific">Glycomyces buryatensis</name>
    <dbReference type="NCBI Taxonomy" id="2570927"/>
    <lineage>
        <taxon>Bacteria</taxon>
        <taxon>Bacillati</taxon>
        <taxon>Actinomycetota</taxon>
        <taxon>Actinomycetes</taxon>
        <taxon>Glycomycetales</taxon>
        <taxon>Glycomycetaceae</taxon>
        <taxon>Glycomyces</taxon>
    </lineage>
</organism>
<evidence type="ECO:0000313" key="2">
    <source>
        <dbReference type="Proteomes" id="UP000308760"/>
    </source>
</evidence>
<protein>
    <submittedName>
        <fullName evidence="1">Uncharacterized protein</fullName>
    </submittedName>
</protein>
<reference evidence="2" key="1">
    <citation type="submission" date="2019-04" db="EMBL/GenBank/DDBJ databases">
        <title>Nocardioides xinjiangensis sp. nov.</title>
        <authorList>
            <person name="Liu S."/>
        </authorList>
    </citation>
    <scope>NUCLEOTIDE SEQUENCE [LARGE SCALE GENOMIC DNA]</scope>
    <source>
        <strain evidence="2">18</strain>
    </source>
</reference>
<dbReference type="RefSeq" id="WP_136533844.1">
    <property type="nucleotide sequence ID" value="NZ_STGY01000025.1"/>
</dbReference>
<dbReference type="OrthoDB" id="5196983at2"/>
<keyword evidence="2" id="KW-1185">Reference proteome</keyword>
<accession>A0A4S8QGV3</accession>
<dbReference type="AlphaFoldDB" id="A0A4S8QGV3"/>
<gene>
    <name evidence="1" type="ORF">FAB82_07095</name>
</gene>
<name>A0A4S8QGV3_9ACTN</name>
<dbReference type="Proteomes" id="UP000308760">
    <property type="component" value="Unassembled WGS sequence"/>
</dbReference>
<evidence type="ECO:0000313" key="1">
    <source>
        <dbReference type="EMBL" id="THV42412.1"/>
    </source>
</evidence>
<dbReference type="EMBL" id="STGY01000025">
    <property type="protein sequence ID" value="THV42412.1"/>
    <property type="molecule type" value="Genomic_DNA"/>
</dbReference>
<sequence>MSDSDGGLDDLMSALAEVGSSQVSVVSDTHAANGLVRLIVHSDATVSVEIDPYAAEDSPVADIERYLTDLFRAAPIPDPTSGSKPTDH</sequence>
<comment type="caution">
    <text evidence="1">The sequence shown here is derived from an EMBL/GenBank/DDBJ whole genome shotgun (WGS) entry which is preliminary data.</text>
</comment>
<proteinExistence type="predicted"/>